<protein>
    <submittedName>
        <fullName evidence="1">Uncharacterized protein</fullName>
    </submittedName>
</protein>
<dbReference type="EMBL" id="JACMSC010000008">
    <property type="protein sequence ID" value="KAG6512393.1"/>
    <property type="molecule type" value="Genomic_DNA"/>
</dbReference>
<organism evidence="1 2">
    <name type="scientific">Zingiber officinale</name>
    <name type="common">Ginger</name>
    <name type="synonym">Amomum zingiber</name>
    <dbReference type="NCBI Taxonomy" id="94328"/>
    <lineage>
        <taxon>Eukaryota</taxon>
        <taxon>Viridiplantae</taxon>
        <taxon>Streptophyta</taxon>
        <taxon>Embryophyta</taxon>
        <taxon>Tracheophyta</taxon>
        <taxon>Spermatophyta</taxon>
        <taxon>Magnoliopsida</taxon>
        <taxon>Liliopsida</taxon>
        <taxon>Zingiberales</taxon>
        <taxon>Zingiberaceae</taxon>
        <taxon>Zingiber</taxon>
    </lineage>
</organism>
<proteinExistence type="predicted"/>
<dbReference type="InterPro" id="IPR012866">
    <property type="entry name" value="DUF1644"/>
</dbReference>
<accession>A0A8J5GVK3</accession>
<name>A0A8J5GVK3_ZINOF</name>
<comment type="caution">
    <text evidence="1">The sequence shown here is derived from an EMBL/GenBank/DDBJ whole genome shotgun (WGS) entry which is preliminary data.</text>
</comment>
<dbReference type="PANTHER" id="PTHR31197:SF12">
    <property type="entry name" value="OS02G0770600 PROTEIN"/>
    <property type="match status" value="1"/>
</dbReference>
<dbReference type="AlphaFoldDB" id="A0A8J5GVK3"/>
<evidence type="ECO:0000313" key="1">
    <source>
        <dbReference type="EMBL" id="KAG6512393.1"/>
    </source>
</evidence>
<dbReference type="OrthoDB" id="1921166at2759"/>
<dbReference type="Proteomes" id="UP000734854">
    <property type="component" value="Unassembled WGS sequence"/>
</dbReference>
<dbReference type="Pfam" id="PF07800">
    <property type="entry name" value="DUF1644"/>
    <property type="match status" value="1"/>
</dbReference>
<gene>
    <name evidence="1" type="ORF">ZIOFF_030504</name>
</gene>
<keyword evidence="2" id="KW-1185">Reference proteome</keyword>
<sequence length="296" mass="34383">MARGRGIRSHCRKFSSKYMSPRCSLPSFRRPITTREGKMKKTPFTSEKKDWKGVSCPVCMEYPHNAVLLLCSSYKKGCRPYMCGTSYRYSNCFEQLKKAHTKTTLVVEDQIHDLLPTRRKSEVTELACPLCRGQVKGWTVVEPARKYLNKKRRSCTQDECSFSGNYKELRKHVHASHPHAKPRVVDPVTDSKWRNMEYQQERADLISTIRSSMPRSVILGDYVIDMGVDDSNSNLSDFHDHLFDVASRMRDHQSIFSTFLRHEARRRLREAYARNLSIINQTDDDDDDDDDDEGED</sequence>
<dbReference type="PANTHER" id="PTHR31197">
    <property type="entry name" value="OS01G0612600 PROTEIN"/>
    <property type="match status" value="1"/>
</dbReference>
<reference evidence="1 2" key="1">
    <citation type="submission" date="2020-08" db="EMBL/GenBank/DDBJ databases">
        <title>Plant Genome Project.</title>
        <authorList>
            <person name="Zhang R.-G."/>
        </authorList>
    </citation>
    <scope>NUCLEOTIDE SEQUENCE [LARGE SCALE GENOMIC DNA]</scope>
    <source>
        <tissue evidence="1">Rhizome</tissue>
    </source>
</reference>
<evidence type="ECO:0000313" key="2">
    <source>
        <dbReference type="Proteomes" id="UP000734854"/>
    </source>
</evidence>